<protein>
    <recommendedName>
        <fullName evidence="4">Fibronectin type-III domain-containing protein</fullName>
    </recommendedName>
</protein>
<dbReference type="SUPFAM" id="SSF49265">
    <property type="entry name" value="Fibronectin type III"/>
    <property type="match status" value="1"/>
</dbReference>
<dbReference type="Proteomes" id="UP001183629">
    <property type="component" value="Unassembled WGS sequence"/>
</dbReference>
<dbReference type="InterPro" id="IPR036116">
    <property type="entry name" value="FN3_sf"/>
</dbReference>
<feature type="signal peptide" evidence="1">
    <location>
        <begin position="1"/>
        <end position="26"/>
    </location>
</feature>
<comment type="caution">
    <text evidence="2">The sequence shown here is derived from an EMBL/GenBank/DDBJ whole genome shotgun (WGS) entry which is preliminary data.</text>
</comment>
<evidence type="ECO:0000256" key="1">
    <source>
        <dbReference type="SAM" id="SignalP"/>
    </source>
</evidence>
<dbReference type="Gene3D" id="2.60.120.560">
    <property type="entry name" value="Exo-inulinase, domain 1"/>
    <property type="match status" value="1"/>
</dbReference>
<keyword evidence="3" id="KW-1185">Reference proteome</keyword>
<feature type="chain" id="PRO_5042109947" description="Fibronectin type-III domain-containing protein" evidence="1">
    <location>
        <begin position="27"/>
        <end position="406"/>
    </location>
</feature>
<organism evidence="2 3">
    <name type="scientific">Catenuloplanes niger</name>
    <dbReference type="NCBI Taxonomy" id="587534"/>
    <lineage>
        <taxon>Bacteria</taxon>
        <taxon>Bacillati</taxon>
        <taxon>Actinomycetota</taxon>
        <taxon>Actinomycetes</taxon>
        <taxon>Micromonosporales</taxon>
        <taxon>Micromonosporaceae</taxon>
        <taxon>Catenuloplanes</taxon>
    </lineage>
</organism>
<accession>A0AAE3ZVW0</accession>
<sequence>MRVRKLLVMMTAGLLTAVMLPGRASAAEFGDPAPVLLADSFDDGTLAGWEPVSGSWDAALDEEWNATVARTTGPGLLRTAGPGWADYAVTVDVRPTPGQTGAGVAVRVRPDGSHYRMVIRNDMVPALQYVSARGTVQTLDTLPALVTPPGWRSARLILAVRGSTLVGYTAGTGGALFARDVRLGGGPAALVSYGGPVDFDNVRVESYAAAQPDIRYPLRPPGADVVRVEPGYATIRVHPTIDDTGVTDYVVYRTYTTESSGVIATLPAAGTVRLPLDPIAPWMNFHVMARDAAGNESALSHWATVPQPPAFPRVPGDTERPGAPGLPTATPAPGGGWTISWAPATDNVGVVAYHLYLYSSSGGTARILKTTANSLTLGANSLPGSALVTAYDRSWNEMSTIMVQLP</sequence>
<evidence type="ECO:0008006" key="4">
    <source>
        <dbReference type="Google" id="ProtNLM"/>
    </source>
</evidence>
<reference evidence="2 3" key="1">
    <citation type="submission" date="2023-07" db="EMBL/GenBank/DDBJ databases">
        <title>Sequencing the genomes of 1000 actinobacteria strains.</title>
        <authorList>
            <person name="Klenk H.-P."/>
        </authorList>
    </citation>
    <scope>NUCLEOTIDE SEQUENCE [LARGE SCALE GENOMIC DNA]</scope>
    <source>
        <strain evidence="2 3">DSM 44711</strain>
    </source>
</reference>
<dbReference type="EMBL" id="JAVDYC010000001">
    <property type="protein sequence ID" value="MDR7326776.1"/>
    <property type="molecule type" value="Genomic_DNA"/>
</dbReference>
<evidence type="ECO:0000313" key="3">
    <source>
        <dbReference type="Proteomes" id="UP001183629"/>
    </source>
</evidence>
<proteinExistence type="predicted"/>
<gene>
    <name evidence="2" type="ORF">J2S44_007026</name>
</gene>
<keyword evidence="1" id="KW-0732">Signal</keyword>
<name>A0AAE3ZVW0_9ACTN</name>
<dbReference type="RefSeq" id="WP_310423058.1">
    <property type="nucleotide sequence ID" value="NZ_JAVDYC010000001.1"/>
</dbReference>
<evidence type="ECO:0000313" key="2">
    <source>
        <dbReference type="EMBL" id="MDR7326776.1"/>
    </source>
</evidence>
<dbReference type="AlphaFoldDB" id="A0AAE3ZVW0"/>